<protein>
    <recommendedName>
        <fullName evidence="2">Lipoprotein</fullName>
    </recommendedName>
</protein>
<gene>
    <name evidence="1" type="ORF">ABS648_26955</name>
</gene>
<organism evidence="1">
    <name type="scientific">Pseudomonas solani</name>
    <dbReference type="NCBI Taxonomy" id="2731552"/>
    <lineage>
        <taxon>Bacteria</taxon>
        <taxon>Pseudomonadati</taxon>
        <taxon>Pseudomonadota</taxon>
        <taxon>Gammaproteobacteria</taxon>
        <taxon>Pseudomonadales</taxon>
        <taxon>Pseudomonadaceae</taxon>
        <taxon>Pseudomonas</taxon>
    </lineage>
</organism>
<dbReference type="AlphaFoldDB" id="A0AAU7Y0L7"/>
<name>A0AAU7Y0L7_9PSED</name>
<reference evidence="1" key="1">
    <citation type="submission" date="2023-08" db="EMBL/GenBank/DDBJ databases">
        <title>Increased levels of nutrients transform a symbiont into a lethal pathobiont.</title>
        <authorList>
            <person name="Lachnit T."/>
            <person name="Ulrich L."/>
            <person name="Willmer F.M."/>
            <person name="Hasenbein T."/>
            <person name="Steiner L.X."/>
            <person name="Wolters M."/>
            <person name="Herbst E.M."/>
            <person name="Deines P."/>
        </authorList>
    </citation>
    <scope>NUCLEOTIDE SEQUENCE</scope>
    <source>
        <strain evidence="1">T3</strain>
    </source>
</reference>
<sequence length="199" mass="21905">MKPYWIVLAALPLSGCPAYGIYDRTAEQPVLTSTCYAVKLPSFLFEARCADLKASGFGGREFCPGIQAFNPPPRIYSSGFIAPFAFPKSWADYVSDREKWDQRLLEKPLFEKQRTLIAPIDPGTQMKISGLYDYPKGETGHVSIVRALITSGPHAGTSVELTSPGDFKSLGPAWTTDSDFGKSNVKVVNTYLEPCETRP</sequence>
<accession>A0AAU7Y0L7</accession>
<dbReference type="EMBL" id="CP158373">
    <property type="protein sequence ID" value="XBY63535.1"/>
    <property type="molecule type" value="Genomic_DNA"/>
</dbReference>
<evidence type="ECO:0008006" key="2">
    <source>
        <dbReference type="Google" id="ProtNLM"/>
    </source>
</evidence>
<proteinExistence type="predicted"/>
<dbReference type="RefSeq" id="WP_350447102.1">
    <property type="nucleotide sequence ID" value="NZ_CP158373.1"/>
</dbReference>
<evidence type="ECO:0000313" key="1">
    <source>
        <dbReference type="EMBL" id="XBY63535.1"/>
    </source>
</evidence>